<reference evidence="3 4" key="1">
    <citation type="submission" date="2024-03" db="EMBL/GenBank/DDBJ databases">
        <title>The genome assembly and annotation of the cricket Gryllus longicercus Weissman &amp; Gray.</title>
        <authorList>
            <person name="Szrajer S."/>
            <person name="Gray D."/>
            <person name="Ylla G."/>
        </authorList>
    </citation>
    <scope>NUCLEOTIDE SEQUENCE [LARGE SCALE GENOMIC DNA]</scope>
    <source>
        <strain evidence="3">DAG 2021-001</strain>
        <tissue evidence="3">Whole body minus gut</tissue>
    </source>
</reference>
<protein>
    <recommendedName>
        <fullName evidence="5">Accessory gland protein</fullName>
    </recommendedName>
</protein>
<sequence>MASVAFLFQMSLTCILVITLWALAIGQVAALDSKARGKMYSLVPHPARIPHPDTETVSPLNNMEKNENSNCTRTEADTRNWQFRVITIYSPGDLIEVDLFINDDGKVEGCVDVLNTLEEFDIITTDMNKQEPTGNSKVTHTKTVASRFWTECRLYLENLQCFVNTSVAKLPTKKQVLTL</sequence>
<keyword evidence="2" id="KW-0732">Signal</keyword>
<dbReference type="EMBL" id="JAZDUA010000103">
    <property type="protein sequence ID" value="KAK7867969.1"/>
    <property type="molecule type" value="Genomic_DNA"/>
</dbReference>
<gene>
    <name evidence="3" type="ORF">R5R35_014754</name>
</gene>
<dbReference type="Proteomes" id="UP001378592">
    <property type="component" value="Unassembled WGS sequence"/>
</dbReference>
<feature type="compositionally biased region" description="Polar residues" evidence="1">
    <location>
        <begin position="55"/>
        <end position="73"/>
    </location>
</feature>
<feature type="signal peptide" evidence="2">
    <location>
        <begin position="1"/>
        <end position="30"/>
    </location>
</feature>
<evidence type="ECO:0000256" key="2">
    <source>
        <dbReference type="SAM" id="SignalP"/>
    </source>
</evidence>
<name>A0AAN9W134_9ORTH</name>
<accession>A0AAN9W134</accession>
<organism evidence="3 4">
    <name type="scientific">Gryllus longicercus</name>
    <dbReference type="NCBI Taxonomy" id="2509291"/>
    <lineage>
        <taxon>Eukaryota</taxon>
        <taxon>Metazoa</taxon>
        <taxon>Ecdysozoa</taxon>
        <taxon>Arthropoda</taxon>
        <taxon>Hexapoda</taxon>
        <taxon>Insecta</taxon>
        <taxon>Pterygota</taxon>
        <taxon>Neoptera</taxon>
        <taxon>Polyneoptera</taxon>
        <taxon>Orthoptera</taxon>
        <taxon>Ensifera</taxon>
        <taxon>Gryllidea</taxon>
        <taxon>Grylloidea</taxon>
        <taxon>Gryllidae</taxon>
        <taxon>Gryllinae</taxon>
        <taxon>Gryllus</taxon>
    </lineage>
</organism>
<evidence type="ECO:0008006" key="5">
    <source>
        <dbReference type="Google" id="ProtNLM"/>
    </source>
</evidence>
<feature type="chain" id="PRO_5043031311" description="Accessory gland protein" evidence="2">
    <location>
        <begin position="31"/>
        <end position="179"/>
    </location>
</feature>
<dbReference type="AlphaFoldDB" id="A0AAN9W134"/>
<keyword evidence="4" id="KW-1185">Reference proteome</keyword>
<evidence type="ECO:0000313" key="4">
    <source>
        <dbReference type="Proteomes" id="UP001378592"/>
    </source>
</evidence>
<proteinExistence type="predicted"/>
<evidence type="ECO:0000313" key="3">
    <source>
        <dbReference type="EMBL" id="KAK7867969.1"/>
    </source>
</evidence>
<evidence type="ECO:0000256" key="1">
    <source>
        <dbReference type="SAM" id="MobiDB-lite"/>
    </source>
</evidence>
<feature type="region of interest" description="Disordered" evidence="1">
    <location>
        <begin position="51"/>
        <end position="73"/>
    </location>
</feature>
<comment type="caution">
    <text evidence="3">The sequence shown here is derived from an EMBL/GenBank/DDBJ whole genome shotgun (WGS) entry which is preliminary data.</text>
</comment>